<dbReference type="InterPro" id="IPR011992">
    <property type="entry name" value="EF-hand-dom_pair"/>
</dbReference>
<evidence type="ECO:0000313" key="16">
    <source>
        <dbReference type="RefSeq" id="XP_055878913.1"/>
    </source>
</evidence>
<evidence type="ECO:0000256" key="7">
    <source>
        <dbReference type="ARBA" id="ARBA00023224"/>
    </source>
</evidence>
<dbReference type="PRINTS" id="PR00390">
    <property type="entry name" value="PHPHLIPASEC"/>
</dbReference>
<feature type="compositionally biased region" description="Polar residues" evidence="12">
    <location>
        <begin position="999"/>
        <end position="1019"/>
    </location>
</feature>
<protein>
    <recommendedName>
        <fullName evidence="1 10">Phosphoinositide phospholipase C</fullName>
        <ecNumber evidence="1 10">3.1.4.11</ecNumber>
    </recommendedName>
</protein>
<feature type="region of interest" description="Disordered" evidence="12">
    <location>
        <begin position="1270"/>
        <end position="1291"/>
    </location>
</feature>
<evidence type="ECO:0000256" key="2">
    <source>
        <dbReference type="ARBA" id="ARBA00022553"/>
    </source>
</evidence>
<dbReference type="InterPro" id="IPR001711">
    <property type="entry name" value="PLipase_C_Pinositol-sp_Y"/>
</dbReference>
<dbReference type="Pfam" id="PF08703">
    <property type="entry name" value="PLC-beta_C"/>
    <property type="match status" value="1"/>
</dbReference>
<dbReference type="SUPFAM" id="SSF47473">
    <property type="entry name" value="EF-hand"/>
    <property type="match status" value="1"/>
</dbReference>
<evidence type="ECO:0000259" key="13">
    <source>
        <dbReference type="PROSITE" id="PS50004"/>
    </source>
</evidence>
<name>A0A9W2ZVI9_BIOGL</name>
<dbReference type="Gene3D" id="1.10.238.10">
    <property type="entry name" value="EF-hand"/>
    <property type="match status" value="1"/>
</dbReference>
<dbReference type="GO" id="GO:0005509">
    <property type="term" value="F:calcium ion binding"/>
    <property type="evidence" value="ECO:0007669"/>
    <property type="project" value="InterPro"/>
</dbReference>
<keyword evidence="15" id="KW-1185">Reference proteome</keyword>
<dbReference type="PANTHER" id="PTHR10336">
    <property type="entry name" value="PHOSPHOINOSITIDE-SPECIFIC PHOSPHOLIPASE C FAMILY PROTEIN"/>
    <property type="match status" value="1"/>
</dbReference>
<feature type="region of interest" description="Disordered" evidence="12">
    <location>
        <begin position="984"/>
        <end position="1074"/>
    </location>
</feature>
<dbReference type="CDD" id="cd00275">
    <property type="entry name" value="C2_PLC_like"/>
    <property type="match status" value="1"/>
</dbReference>
<dbReference type="Gene3D" id="2.30.29.240">
    <property type="match status" value="1"/>
</dbReference>
<dbReference type="PIRSF" id="PIRSF000956">
    <property type="entry name" value="PLC-beta"/>
    <property type="match status" value="1"/>
</dbReference>
<sequence length="1438" mass="163924">MAGAKPGVHVVQLRPISVVESLTKGNKFIMFTDRLLSVKRHRFRFQSSQIGTPVTLKVDEKGQILYWRDQNKEMDFLDISLIKDTRTGSQVRVPRDHKLRESLQIGQSDIQLEDKIVSVVYGTDMVNLETINFVSTNKEIAQEWVDELLKYSINLLALNSSALTYLDKLFTRFSLVLNNEGKVSMKNIVKTIASNREDRKKVEKALESVGFHAGKGDALNPQKFTFEGFFNFYRHLCGRTEVDKIFDELGAKKKPYLTVEQFCDFLNKQQRDPRLNEILYPNYSLKQADQLIHKYENKAGMAQKGHLSQDGFLKFLMSEDNNLIPPDKLDMSEDMDQPLAHYFINSSHNTYLTGHQFTGKSAVEMYHQVLLSGCRCVELDCWDGKDSDMEPVITHGYTMCTEILFKDVIEAIAQSAFKTSEYPVILSFENHCSPKQQAKMANYCRTIFGDMLLINPLDTHPLKPDVPLPSPNQLKRKIIIKNKKKHFHRDEPFYKRFLEKNSRKNRAQNMSKRVRTKQTNSMAGGEGLAKVRLSEVEEDVELSTPVPEPSEPHSEESVLDPSVSLPVPEPKSPSRIALEKNLSISSEGTTETTELPKEADDAFDSESESSDSDDDDETVPDVEKESNKKKQKKILTEEEKKRRQRMKKEKGTAGKEASAAMEMSLLVNYIQPVHFHSFDASEKRKRSYEITSFVETQGTSLLKEFPVEFVNYNKRQMSRIYPRGTRVDSSNFMPQVFWNAGCQLVALNFQTLDLAMQVNLGIFEYNGRTGYILKPDFMRRRDRHFDPFAESTVDGIIAGTVSVKIISAQFLSDKKISTYVEVDMYGLPTDTIRKKFRTKIVPNNGMNPVYDEEPFVFKKVVLPNLATVRIAVYDEQGKSMIGHRILPVESLRPGYRHIPLRNECNQPLLMPTLFVHIIVKDYVPDGLAEYAEALSNPIAYQSDLVKKHAQQLEILSEEFDEETAEREADLLDTFGDDALKQSISQSSVDPMASIGGASTPDQTGNKRQNSVTSQRNVVNISPLPPSDASMSKRNNSLNHNPVTKQESSQSANSQGSSGSSQIQEAKKAATAPMTRMSSTIMGQDNGASAAVQVTKLSDTTILNPTPLSELKTLRLFQKAETKREKELEALRRKHERAREMLEEQHQMLLGKLISNQTKTRISMEKNHSKVLKKVAKEGKNVEQKQNQLKGELQELLTIQDLKHREMKASHSRSMLKLCKEHCQLELEVKSRHHEHIYDVLAKLMEANHSGHAKTLDEIHDREVKELKNRMDAKSRDHMKQLGKKHKDKQELSRIKREAQQKHVQTAVTERQKLKDILDKRQSELETKLDGIKKEYLKERDEVLLSYKKEFEDSIQKLEDEFGLCGEEDFNEEDNREDMNNSCAVHSNGELERGPHVATITVTTPSKESRSLGDENSEEAVEDAELIEKVNSEEQLTNM</sequence>
<feature type="compositionally biased region" description="Polar residues" evidence="12">
    <location>
        <begin position="507"/>
        <end position="522"/>
    </location>
</feature>
<feature type="binding site" evidence="9">
    <location>
        <position position="380"/>
    </location>
    <ligand>
        <name>Ca(2+)</name>
        <dbReference type="ChEBI" id="CHEBI:29108"/>
    </ligand>
</feature>
<evidence type="ECO:0000256" key="8">
    <source>
        <dbReference type="PIRSR" id="PIRSR000956-1"/>
    </source>
</evidence>
<feature type="active site" evidence="8">
    <location>
        <position position="348"/>
    </location>
</feature>
<feature type="compositionally biased region" description="Low complexity" evidence="12">
    <location>
        <begin position="583"/>
        <end position="593"/>
    </location>
</feature>
<dbReference type="GO" id="GO:0005737">
    <property type="term" value="C:cytoplasm"/>
    <property type="evidence" value="ECO:0007669"/>
    <property type="project" value="TreeGrafter"/>
</dbReference>
<dbReference type="InterPro" id="IPR053945">
    <property type="entry name" value="PLCB1-4-like_EFh"/>
</dbReference>
<dbReference type="SUPFAM" id="SSF50729">
    <property type="entry name" value="PH domain-like"/>
    <property type="match status" value="1"/>
</dbReference>
<dbReference type="Proteomes" id="UP001165740">
    <property type="component" value="Chromosome 3"/>
</dbReference>
<evidence type="ECO:0000256" key="3">
    <source>
        <dbReference type="ARBA" id="ARBA00022801"/>
    </source>
</evidence>
<dbReference type="Pfam" id="PF00387">
    <property type="entry name" value="PI-PLC-Y"/>
    <property type="match status" value="1"/>
</dbReference>
<feature type="compositionally biased region" description="Low complexity" evidence="12">
    <location>
        <begin position="1045"/>
        <end position="1063"/>
    </location>
</feature>
<dbReference type="Pfam" id="PF22631">
    <property type="entry name" value="PLCB1-4-like_EFh"/>
    <property type="match status" value="1"/>
</dbReference>
<feature type="compositionally biased region" description="Basic and acidic residues" evidence="12">
    <location>
        <begin position="1270"/>
        <end position="1279"/>
    </location>
</feature>
<feature type="compositionally biased region" description="Basic and acidic residues" evidence="12">
    <location>
        <begin position="621"/>
        <end position="641"/>
    </location>
</feature>
<evidence type="ECO:0000256" key="6">
    <source>
        <dbReference type="ARBA" id="ARBA00023098"/>
    </source>
</evidence>
<feature type="binding site" evidence="9">
    <location>
        <position position="378"/>
    </location>
    <ligand>
        <name>Ca(2+)</name>
        <dbReference type="ChEBI" id="CHEBI:29108"/>
    </ligand>
</feature>
<dbReference type="GO" id="GO:0016042">
    <property type="term" value="P:lipid catabolic process"/>
    <property type="evidence" value="ECO:0007669"/>
    <property type="project" value="UniProtKB-KW"/>
</dbReference>
<feature type="region of interest" description="Disordered" evidence="12">
    <location>
        <begin position="501"/>
        <end position="657"/>
    </location>
</feature>
<feature type="binding site" evidence="9">
    <location>
        <position position="349"/>
    </location>
    <ligand>
        <name>Ca(2+)</name>
        <dbReference type="ChEBI" id="CHEBI:29108"/>
    </ligand>
</feature>
<dbReference type="InterPro" id="IPR037862">
    <property type="entry name" value="PLC-beta_PH"/>
</dbReference>
<dbReference type="SMART" id="SM00148">
    <property type="entry name" value="PLCXc"/>
    <property type="match status" value="1"/>
</dbReference>
<evidence type="ECO:0000256" key="1">
    <source>
        <dbReference type="ARBA" id="ARBA00012368"/>
    </source>
</evidence>
<dbReference type="CDD" id="cd13361">
    <property type="entry name" value="PH_PLC_beta"/>
    <property type="match status" value="1"/>
</dbReference>
<dbReference type="RefSeq" id="XP_055878913.1">
    <property type="nucleotide sequence ID" value="XM_056022938.1"/>
</dbReference>
<feature type="coiled-coil region" evidence="11">
    <location>
        <begin position="1120"/>
        <end position="1191"/>
    </location>
</feature>
<feature type="coiled-coil region" evidence="11">
    <location>
        <begin position="1314"/>
        <end position="1341"/>
    </location>
</feature>
<evidence type="ECO:0000313" key="15">
    <source>
        <dbReference type="Proteomes" id="UP001165740"/>
    </source>
</evidence>
<proteinExistence type="predicted"/>
<dbReference type="PANTHER" id="PTHR10336:SF149">
    <property type="entry name" value="1-PHOSPHATIDYLINOSITOL 4,5-BISPHOSPHATE PHOSPHODIESTERASE CLASSES I AND II"/>
    <property type="match status" value="1"/>
</dbReference>
<dbReference type="InterPro" id="IPR035892">
    <property type="entry name" value="C2_domain_sf"/>
</dbReference>
<dbReference type="Gene3D" id="1.20.1230.10">
    <property type="entry name" value="Phospholipase C beta, distal C-terminal domain"/>
    <property type="match status" value="1"/>
</dbReference>
<evidence type="ECO:0000259" key="14">
    <source>
        <dbReference type="PROSITE" id="PS50008"/>
    </source>
</evidence>
<keyword evidence="2" id="KW-0597">Phosphoprotein</keyword>
<evidence type="ECO:0000256" key="4">
    <source>
        <dbReference type="ARBA" id="ARBA00022837"/>
    </source>
</evidence>
<feature type="compositionally biased region" description="Polar residues" evidence="12">
    <location>
        <begin position="1028"/>
        <end position="1044"/>
    </location>
</feature>
<dbReference type="Gene3D" id="3.20.20.190">
    <property type="entry name" value="Phosphatidylinositol (PI) phosphodiesterase"/>
    <property type="match status" value="2"/>
</dbReference>
<dbReference type="OMA" id="PIVFKKX"/>
<dbReference type="InterPro" id="IPR016280">
    <property type="entry name" value="PLC-beta"/>
</dbReference>
<dbReference type="GO" id="GO:0004435">
    <property type="term" value="F:phosphatidylinositol-4,5-bisphosphate phospholipase C activity"/>
    <property type="evidence" value="ECO:0007669"/>
    <property type="project" value="UniProtKB-EC"/>
</dbReference>
<feature type="binding site" evidence="9">
    <location>
        <position position="429"/>
    </location>
    <ligand>
        <name>Ca(2+)</name>
        <dbReference type="ChEBI" id="CHEBI:29108"/>
    </ligand>
</feature>
<keyword evidence="3 10" id="KW-0378">Hydrolase</keyword>
<comment type="catalytic activity">
    <reaction evidence="10">
        <text>a 1,2-diacyl-sn-glycero-3-phospho-(1D-myo-inositol-4,5-bisphosphate) + H2O = 1D-myo-inositol 1,4,5-trisphosphate + a 1,2-diacyl-sn-glycerol + H(+)</text>
        <dbReference type="Rhea" id="RHEA:33179"/>
        <dbReference type="ChEBI" id="CHEBI:15377"/>
        <dbReference type="ChEBI" id="CHEBI:15378"/>
        <dbReference type="ChEBI" id="CHEBI:17815"/>
        <dbReference type="ChEBI" id="CHEBI:58456"/>
        <dbReference type="ChEBI" id="CHEBI:203600"/>
        <dbReference type="EC" id="3.1.4.11"/>
    </reaction>
</comment>
<dbReference type="GO" id="GO:0046488">
    <property type="term" value="P:phosphatidylinositol metabolic process"/>
    <property type="evidence" value="ECO:0007669"/>
    <property type="project" value="TreeGrafter"/>
</dbReference>
<evidence type="ECO:0000256" key="9">
    <source>
        <dbReference type="PIRSR" id="PIRSR000956-2"/>
    </source>
</evidence>
<evidence type="ECO:0000256" key="10">
    <source>
        <dbReference type="RuleBase" id="RU361133"/>
    </source>
</evidence>
<dbReference type="EC" id="3.1.4.11" evidence="1 10"/>
<dbReference type="SUPFAM" id="SSF69989">
    <property type="entry name" value="C-terminal domain of PLC-beta"/>
    <property type="match status" value="1"/>
</dbReference>
<dbReference type="GO" id="GO:0048015">
    <property type="term" value="P:phosphatidylinositol-mediated signaling"/>
    <property type="evidence" value="ECO:0007669"/>
    <property type="project" value="TreeGrafter"/>
</dbReference>
<dbReference type="FunFam" id="1.10.238.10:FF:000024">
    <property type="entry name" value="1-phosphatidylinositol 4,5-bisphosphate phosphodiesterase"/>
    <property type="match status" value="1"/>
</dbReference>
<keyword evidence="4 9" id="KW-0106">Calcium</keyword>
<dbReference type="CDD" id="cd08591">
    <property type="entry name" value="PI-PLCc_beta"/>
    <property type="match status" value="1"/>
</dbReference>
<evidence type="ECO:0000256" key="11">
    <source>
        <dbReference type="SAM" id="Coils"/>
    </source>
</evidence>
<evidence type="ECO:0000256" key="5">
    <source>
        <dbReference type="ARBA" id="ARBA00022963"/>
    </source>
</evidence>
<dbReference type="InterPro" id="IPR042531">
    <property type="entry name" value="PLC-beta_C_sf"/>
</dbReference>
<keyword evidence="7" id="KW-0807">Transducer</keyword>
<dbReference type="GO" id="GO:0051209">
    <property type="term" value="P:release of sequestered calcium ion into cytosol"/>
    <property type="evidence" value="ECO:0007669"/>
    <property type="project" value="TreeGrafter"/>
</dbReference>
<gene>
    <name evidence="16 17" type="primary">LOC106069940</name>
</gene>
<organism evidence="15 16">
    <name type="scientific">Biomphalaria glabrata</name>
    <name type="common">Bloodfluke planorb</name>
    <name type="synonym">Freshwater snail</name>
    <dbReference type="NCBI Taxonomy" id="6526"/>
    <lineage>
        <taxon>Eukaryota</taxon>
        <taxon>Metazoa</taxon>
        <taxon>Spiralia</taxon>
        <taxon>Lophotrochozoa</taxon>
        <taxon>Mollusca</taxon>
        <taxon>Gastropoda</taxon>
        <taxon>Heterobranchia</taxon>
        <taxon>Euthyneura</taxon>
        <taxon>Panpulmonata</taxon>
        <taxon>Hygrophila</taxon>
        <taxon>Lymnaeoidea</taxon>
        <taxon>Planorbidae</taxon>
        <taxon>Biomphalaria</taxon>
    </lineage>
</organism>
<dbReference type="SMART" id="SM00149">
    <property type="entry name" value="PLCYc"/>
    <property type="match status" value="1"/>
</dbReference>
<keyword evidence="11" id="KW-0175">Coiled coil</keyword>
<evidence type="ECO:0000256" key="12">
    <source>
        <dbReference type="SAM" id="MobiDB-lite"/>
    </source>
</evidence>
<comment type="cofactor">
    <cofactor evidence="9">
        <name>Ca(2+)</name>
        <dbReference type="ChEBI" id="CHEBI:29108"/>
    </cofactor>
    <text evidence="9">Binds 1 Ca(2+) ion per subunit.</text>
</comment>
<feature type="domain" description="C2" evidence="13">
    <location>
        <begin position="782"/>
        <end position="908"/>
    </location>
</feature>
<dbReference type="PROSITE" id="PS50008">
    <property type="entry name" value="PIPLC_Y_DOMAIN"/>
    <property type="match status" value="1"/>
</dbReference>
<dbReference type="SUPFAM" id="SSF49562">
    <property type="entry name" value="C2 domain (Calcium/lipid-binding domain, CaLB)"/>
    <property type="match status" value="1"/>
</dbReference>
<dbReference type="FunFam" id="3.20.20.190:FF:000039">
    <property type="entry name" value="Phosphoinositide phospholipase C"/>
    <property type="match status" value="1"/>
</dbReference>
<dbReference type="InterPro" id="IPR014815">
    <property type="entry name" value="PLC-beta_C"/>
</dbReference>
<keyword evidence="5 10" id="KW-0442">Lipid degradation</keyword>
<dbReference type="Gene3D" id="2.60.40.150">
    <property type="entry name" value="C2 domain"/>
    <property type="match status" value="1"/>
</dbReference>
<dbReference type="SMART" id="SM00239">
    <property type="entry name" value="C2"/>
    <property type="match status" value="1"/>
</dbReference>
<dbReference type="InterPro" id="IPR000008">
    <property type="entry name" value="C2_dom"/>
</dbReference>
<feature type="compositionally biased region" description="Acidic residues" evidence="12">
    <location>
        <begin position="601"/>
        <end position="620"/>
    </location>
</feature>
<dbReference type="SUPFAM" id="SSF51695">
    <property type="entry name" value="PLC-like phosphodiesterases"/>
    <property type="match status" value="1"/>
</dbReference>
<keyword evidence="6 10" id="KW-0443">Lipid metabolism</keyword>
<dbReference type="Pfam" id="PF00388">
    <property type="entry name" value="PI-PLC-X"/>
    <property type="match status" value="1"/>
</dbReference>
<dbReference type="GO" id="GO:0007186">
    <property type="term" value="P:G protein-coupled receptor signaling pathway"/>
    <property type="evidence" value="ECO:0007669"/>
    <property type="project" value="TreeGrafter"/>
</dbReference>
<dbReference type="PROSITE" id="PS50004">
    <property type="entry name" value="C2"/>
    <property type="match status" value="1"/>
</dbReference>
<feature type="region of interest" description="Disordered" evidence="12">
    <location>
        <begin position="1385"/>
        <end position="1422"/>
    </location>
</feature>
<dbReference type="RefSeq" id="XP_055878914.1">
    <property type="nucleotide sequence ID" value="XM_056022939.1"/>
</dbReference>
<dbReference type="InterPro" id="IPR000909">
    <property type="entry name" value="PLipase_C_PInositol-sp_X_dom"/>
</dbReference>
<dbReference type="InterPro" id="IPR017946">
    <property type="entry name" value="PLC-like_Pdiesterase_TIM-brl"/>
</dbReference>
<keyword evidence="9" id="KW-0479">Metal-binding</keyword>
<dbReference type="FunFam" id="2.60.40.150:FF:000008">
    <property type="entry name" value="1-phosphatidylinositol 4,5-bisphosphate phosphodiesterase"/>
    <property type="match status" value="1"/>
</dbReference>
<dbReference type="OrthoDB" id="269822at2759"/>
<dbReference type="GeneID" id="106069940"/>
<feature type="active site" evidence="8">
    <location>
        <position position="395"/>
    </location>
</feature>
<dbReference type="Pfam" id="PF17787">
    <property type="entry name" value="PH_14"/>
    <property type="match status" value="1"/>
</dbReference>
<reference evidence="16 17" key="1">
    <citation type="submission" date="2025-04" db="UniProtKB">
        <authorList>
            <consortium name="RefSeq"/>
        </authorList>
    </citation>
    <scope>IDENTIFICATION</scope>
</reference>
<accession>A0A9W2ZVI9</accession>
<feature type="domain" description="PI-PLC Y-box" evidence="14">
    <location>
        <begin position="663"/>
        <end position="779"/>
    </location>
</feature>
<dbReference type="PROSITE" id="PS50007">
    <property type="entry name" value="PIPLC_X_DOMAIN"/>
    <property type="match status" value="1"/>
</dbReference>
<evidence type="ECO:0000313" key="17">
    <source>
        <dbReference type="RefSeq" id="XP_055878914.1"/>
    </source>
</evidence>
<dbReference type="InterPro" id="IPR001192">
    <property type="entry name" value="PI-PLC_fam"/>
</dbReference>